<name>A0AAD1DA05_SPHMI</name>
<evidence type="ECO:0000313" key="4">
    <source>
        <dbReference type="Proteomes" id="UP000276029"/>
    </source>
</evidence>
<dbReference type="Proteomes" id="UP000276029">
    <property type="component" value="Unassembled WGS sequence"/>
</dbReference>
<sequence>MHDDEFTPRLGRMRGKAGEPRYLSQVMKAAARAGKRGPGTGRRGSFDGSRIGRGASVARVLGFHDRLAGFRARRVIVKTRLVMLAGKGIRGARAHLGYIQRDGVTRDGAPGALYSEGRDIADGKAFLERADGDRHQFRFIVSAEDADQYPDLKPFVRRLMHQMEQDLGTKLDWVAVDHFNTGHPHTHVILRGKDDRGGDLVIARDYISHGLRARAADIVNLDLGPRTDLEIEERLRSDTGAERLTAIDRRLIRDMDEMRIVSAADSDPFQQALRVGRLQKLARMDIATHLGGDCWRLDADLATTLRRIGERGDIIRTMQRDLSARNLERAGADCAIYDPAAVGARPIVGRVLSRGLADEHEDRHYLLIDGIDGRAHYAPLGKGEAAGMIPRDAIVRITPRAGGIRAADRTIAEVAAAHGGRYTIDAHLKHDPSATEAFAEAHVRRLEAMRRATRSVEREPDGAWIITPDHLEKVKRFEARQLRDRPVSVETLSAVPLEALAVAEAATWLDRDLIAGSPVPVRDAGFGREVHAARELRRQWLLAEQLAEEQDGRTIYRRNLLAALQRRELLRVGARLSEELRLPYKEAKTGDAVQGRLVRAVEMTSGRHALIERARDFTLVPWRDMLERHVGKSVGGIVRESGISWTIGRQRSGPSIS</sequence>
<dbReference type="Proteomes" id="UP000275727">
    <property type="component" value="Chromosome"/>
</dbReference>
<organism evidence="1 3">
    <name type="scientific">Sphingosinicella microcystinivorans</name>
    <dbReference type="NCBI Taxonomy" id="335406"/>
    <lineage>
        <taxon>Bacteria</taxon>
        <taxon>Pseudomonadati</taxon>
        <taxon>Pseudomonadota</taxon>
        <taxon>Alphaproteobacteria</taxon>
        <taxon>Sphingomonadales</taxon>
        <taxon>Sphingosinicellaceae</taxon>
        <taxon>Sphingosinicella</taxon>
    </lineage>
</organism>
<evidence type="ECO:0000313" key="3">
    <source>
        <dbReference type="Proteomes" id="UP000275727"/>
    </source>
</evidence>
<proteinExistence type="predicted"/>
<dbReference type="RefSeq" id="WP_121052446.1">
    <property type="nucleotide sequence ID" value="NZ_AP018711.1"/>
</dbReference>
<dbReference type="NCBIfam" id="NF041267">
    <property type="entry name" value="relax_RlxS"/>
    <property type="match status" value="1"/>
</dbReference>
<evidence type="ECO:0000313" key="1">
    <source>
        <dbReference type="EMBL" id="BBE36138.1"/>
    </source>
</evidence>
<evidence type="ECO:0000313" key="2">
    <source>
        <dbReference type="EMBL" id="RKS88326.1"/>
    </source>
</evidence>
<dbReference type="EMBL" id="AP018711">
    <property type="protein sequence ID" value="BBE36138.1"/>
    <property type="molecule type" value="Genomic_DNA"/>
</dbReference>
<dbReference type="AlphaFoldDB" id="A0AAD1DA05"/>
<accession>A0AAD1DA05</accession>
<dbReference type="Pfam" id="PF11843">
    <property type="entry name" value="DUF3363"/>
    <property type="match status" value="1"/>
</dbReference>
<dbReference type="KEGG" id="smic:SmB9_37960"/>
<dbReference type="EMBL" id="RBWX01000009">
    <property type="protein sequence ID" value="RKS88326.1"/>
    <property type="molecule type" value="Genomic_DNA"/>
</dbReference>
<protein>
    <submittedName>
        <fullName evidence="1">Conjugal transfer protein TraI</fullName>
    </submittedName>
    <submittedName>
        <fullName evidence="2">Type IV secretory pathway VirD2 relaxase</fullName>
    </submittedName>
</protein>
<keyword evidence="4" id="KW-1185">Reference proteome</keyword>
<dbReference type="InterPro" id="IPR021795">
    <property type="entry name" value="DUF3363"/>
</dbReference>
<reference evidence="2 4" key="2">
    <citation type="submission" date="2018-10" db="EMBL/GenBank/DDBJ databases">
        <title>Genomic Encyclopedia of Type Strains, Phase IV (KMG-IV): sequencing the most valuable type-strain genomes for metagenomic binning, comparative biology and taxonomic classification.</title>
        <authorList>
            <person name="Goeker M."/>
        </authorList>
    </citation>
    <scope>NUCLEOTIDE SEQUENCE [LARGE SCALE GENOMIC DNA]</scope>
    <source>
        <strain evidence="2 4">DSM 19791</strain>
    </source>
</reference>
<reference evidence="1 3" key="1">
    <citation type="submission" date="2018-06" db="EMBL/GenBank/DDBJ databases">
        <title>Complete Genome Sequence of the Microcystin-Degrading Bacterium Sphingosinicella microcystinivorans Strain B-9.</title>
        <authorList>
            <person name="Jin H."/>
            <person name="Nishizawa T."/>
            <person name="Guo Y."/>
            <person name="Nishizawa A."/>
            <person name="Park H."/>
            <person name="Kato H."/>
            <person name="Tsuji K."/>
            <person name="Harada K."/>
        </authorList>
    </citation>
    <scope>NUCLEOTIDE SEQUENCE [LARGE SCALE GENOMIC DNA]</scope>
    <source>
        <strain evidence="1 3">B9</strain>
    </source>
</reference>
<gene>
    <name evidence="2" type="ORF">DFR51_2976</name>
    <name evidence="1" type="ORF">SmB9_37960</name>
</gene>